<dbReference type="PROSITE" id="PS00893">
    <property type="entry name" value="NUDIX_BOX"/>
    <property type="match status" value="1"/>
</dbReference>
<dbReference type="CDD" id="cd02883">
    <property type="entry name" value="NUDIX_Hydrolase"/>
    <property type="match status" value="1"/>
</dbReference>
<dbReference type="Proteomes" id="UP000178944">
    <property type="component" value="Unassembled WGS sequence"/>
</dbReference>
<dbReference type="InterPro" id="IPR000086">
    <property type="entry name" value="NUDIX_hydrolase_dom"/>
</dbReference>
<dbReference type="AlphaFoldDB" id="A0A1G1YR48"/>
<dbReference type="InterPro" id="IPR020084">
    <property type="entry name" value="NUDIX_hydrolase_CS"/>
</dbReference>
<dbReference type="SUPFAM" id="SSF55811">
    <property type="entry name" value="Nudix"/>
    <property type="match status" value="1"/>
</dbReference>
<evidence type="ECO:0000259" key="4">
    <source>
        <dbReference type="PROSITE" id="PS51462"/>
    </source>
</evidence>
<sequence length="150" mass="17464">MGCKMKKVFYKLVRPIRNWYWFLFRPKTTGVKVVVESERDVLMIKNTYGKSIWTFPGGAVRTNEAPKTAAEREVLEEVGLRIKELRKIGELLSTWEHKRDTIHCYVGMANNRTIKIDPNEIQEASWFNKNQLPPEISTVAKEVVALWTPK</sequence>
<evidence type="ECO:0000256" key="1">
    <source>
        <dbReference type="ARBA" id="ARBA00001946"/>
    </source>
</evidence>
<dbReference type="EMBL" id="MHIQ01000017">
    <property type="protein sequence ID" value="OGY54774.1"/>
    <property type="molecule type" value="Genomic_DNA"/>
</dbReference>
<name>A0A1G1YR48_9BACT</name>
<evidence type="ECO:0000313" key="6">
    <source>
        <dbReference type="Proteomes" id="UP000178944"/>
    </source>
</evidence>
<dbReference type="PROSITE" id="PS51462">
    <property type="entry name" value="NUDIX"/>
    <property type="match status" value="1"/>
</dbReference>
<accession>A0A1G1YR48</accession>
<dbReference type="Pfam" id="PF00293">
    <property type="entry name" value="NUDIX"/>
    <property type="match status" value="1"/>
</dbReference>
<evidence type="ECO:0000256" key="3">
    <source>
        <dbReference type="RuleBase" id="RU003476"/>
    </source>
</evidence>
<feature type="domain" description="Nudix hydrolase" evidence="4">
    <location>
        <begin position="24"/>
        <end position="150"/>
    </location>
</feature>
<comment type="similarity">
    <text evidence="3">Belongs to the Nudix hydrolase family.</text>
</comment>
<evidence type="ECO:0000256" key="2">
    <source>
        <dbReference type="ARBA" id="ARBA00022801"/>
    </source>
</evidence>
<reference evidence="5 6" key="1">
    <citation type="journal article" date="2016" name="Nat. Commun.">
        <title>Thousands of microbial genomes shed light on interconnected biogeochemical processes in an aquifer system.</title>
        <authorList>
            <person name="Anantharaman K."/>
            <person name="Brown C.T."/>
            <person name="Hug L.A."/>
            <person name="Sharon I."/>
            <person name="Castelle C.J."/>
            <person name="Probst A.J."/>
            <person name="Thomas B.C."/>
            <person name="Singh A."/>
            <person name="Wilkins M.J."/>
            <person name="Karaoz U."/>
            <person name="Brodie E.L."/>
            <person name="Williams K.H."/>
            <person name="Hubbard S.S."/>
            <person name="Banfield J.F."/>
        </authorList>
    </citation>
    <scope>NUCLEOTIDE SEQUENCE [LARGE SCALE GENOMIC DNA]</scope>
</reference>
<evidence type="ECO:0000313" key="5">
    <source>
        <dbReference type="EMBL" id="OGY54774.1"/>
    </source>
</evidence>
<dbReference type="Gene3D" id="3.90.79.10">
    <property type="entry name" value="Nucleoside Triphosphate Pyrophosphohydrolase"/>
    <property type="match status" value="1"/>
</dbReference>
<dbReference type="GO" id="GO:0016787">
    <property type="term" value="F:hydrolase activity"/>
    <property type="evidence" value="ECO:0007669"/>
    <property type="project" value="UniProtKB-KW"/>
</dbReference>
<comment type="cofactor">
    <cofactor evidence="1">
        <name>Mg(2+)</name>
        <dbReference type="ChEBI" id="CHEBI:18420"/>
    </cofactor>
</comment>
<gene>
    <name evidence="5" type="ORF">A2951_02175</name>
</gene>
<dbReference type="InterPro" id="IPR015797">
    <property type="entry name" value="NUDIX_hydrolase-like_dom_sf"/>
</dbReference>
<dbReference type="PANTHER" id="PTHR43046">
    <property type="entry name" value="GDP-MANNOSE MANNOSYL HYDROLASE"/>
    <property type="match status" value="1"/>
</dbReference>
<dbReference type="PANTHER" id="PTHR43046:SF14">
    <property type="entry name" value="MUTT_NUDIX FAMILY PROTEIN"/>
    <property type="match status" value="1"/>
</dbReference>
<comment type="caution">
    <text evidence="5">The sequence shown here is derived from an EMBL/GenBank/DDBJ whole genome shotgun (WGS) entry which is preliminary data.</text>
</comment>
<dbReference type="PRINTS" id="PR00502">
    <property type="entry name" value="NUDIXFAMILY"/>
</dbReference>
<protein>
    <recommendedName>
        <fullName evidence="4">Nudix hydrolase domain-containing protein</fullName>
    </recommendedName>
</protein>
<dbReference type="InterPro" id="IPR020476">
    <property type="entry name" value="Nudix_hydrolase"/>
</dbReference>
<keyword evidence="2 3" id="KW-0378">Hydrolase</keyword>
<proteinExistence type="inferred from homology"/>
<organism evidence="5 6">
    <name type="scientific">Candidatus Buchananbacteria bacterium RIFCSPLOWO2_01_FULL_56_15</name>
    <dbReference type="NCBI Taxonomy" id="1797547"/>
    <lineage>
        <taxon>Bacteria</taxon>
        <taxon>Candidatus Buchananiibacteriota</taxon>
    </lineage>
</organism>